<protein>
    <submittedName>
        <fullName evidence="2">Uncharacterized protein</fullName>
    </submittedName>
</protein>
<dbReference type="OrthoDB" id="429813at2759"/>
<gene>
    <name evidence="2" type="ORF">HPP92_013375</name>
</gene>
<dbReference type="Proteomes" id="UP000636800">
    <property type="component" value="Chromosome 6"/>
</dbReference>
<sequence length="97" mass="10817">MGSSPQNSRVDVSSAPKGITKNTGINKKVKSNAPPREQQMSLQEPSFSWPPSEAEEAEILRILYGLTGSPAGYRFSLSFARVRIDLERRNNRELKVL</sequence>
<comment type="caution">
    <text evidence="2">The sequence shown here is derived from an EMBL/GenBank/DDBJ whole genome shotgun (WGS) entry which is preliminary data.</text>
</comment>
<evidence type="ECO:0000313" key="2">
    <source>
        <dbReference type="EMBL" id="KAG0476534.1"/>
    </source>
</evidence>
<name>A0A835QUS9_VANPL</name>
<feature type="region of interest" description="Disordered" evidence="1">
    <location>
        <begin position="1"/>
        <end position="49"/>
    </location>
</feature>
<organism evidence="2 3">
    <name type="scientific">Vanilla planifolia</name>
    <name type="common">Vanilla</name>
    <dbReference type="NCBI Taxonomy" id="51239"/>
    <lineage>
        <taxon>Eukaryota</taxon>
        <taxon>Viridiplantae</taxon>
        <taxon>Streptophyta</taxon>
        <taxon>Embryophyta</taxon>
        <taxon>Tracheophyta</taxon>
        <taxon>Spermatophyta</taxon>
        <taxon>Magnoliopsida</taxon>
        <taxon>Liliopsida</taxon>
        <taxon>Asparagales</taxon>
        <taxon>Orchidaceae</taxon>
        <taxon>Vanilloideae</taxon>
        <taxon>Vanilleae</taxon>
        <taxon>Vanilla</taxon>
    </lineage>
</organism>
<feature type="compositionally biased region" description="Polar residues" evidence="1">
    <location>
        <begin position="1"/>
        <end position="11"/>
    </location>
</feature>
<reference evidence="2 3" key="1">
    <citation type="journal article" date="2020" name="Nat. Food">
        <title>A phased Vanilla planifolia genome enables genetic improvement of flavour and production.</title>
        <authorList>
            <person name="Hasing T."/>
            <person name="Tang H."/>
            <person name="Brym M."/>
            <person name="Khazi F."/>
            <person name="Huang T."/>
            <person name="Chambers A.H."/>
        </authorList>
    </citation>
    <scope>NUCLEOTIDE SEQUENCE [LARGE SCALE GENOMIC DNA]</scope>
    <source>
        <tissue evidence="2">Leaf</tissue>
    </source>
</reference>
<dbReference type="EMBL" id="JADCNL010000006">
    <property type="protein sequence ID" value="KAG0476534.1"/>
    <property type="molecule type" value="Genomic_DNA"/>
</dbReference>
<evidence type="ECO:0000256" key="1">
    <source>
        <dbReference type="SAM" id="MobiDB-lite"/>
    </source>
</evidence>
<proteinExistence type="predicted"/>
<accession>A0A835QUS9</accession>
<keyword evidence="3" id="KW-1185">Reference proteome</keyword>
<evidence type="ECO:0000313" key="3">
    <source>
        <dbReference type="Proteomes" id="UP000636800"/>
    </source>
</evidence>
<dbReference type="AlphaFoldDB" id="A0A835QUS9"/>